<sequence>MEKVLLFGSDYMANEYLKVLKNLGEEVVVIARDSHKTKSLALKYGYEGYGGSLSYLKNLNKNDFKLVIIATSVQSLKDITLGCLAQGFENILIEKPGSINSLELQEIRKKIDNQFVRFAYNRRYYPSVLHLKNLLLKEKLQGLFFDFSEREKDILGSGKSDKVIQRWGFANSSHVIDTSFFLIGIPVEMYSQKRGYLSFHKSGSIFTGAGKTKETDFSYYSSWCSGGRWRIEISTDRGKYSLSPLEELHFCRKDQFAWEKIEIELGKSKLKLGLKQMVNEMINSKSSSLPDIKEVLELSRVTDKIFGY</sequence>
<accession>A0A1J5SQF6</accession>
<dbReference type="Pfam" id="PF01408">
    <property type="entry name" value="GFO_IDH_MocA"/>
    <property type="match status" value="1"/>
</dbReference>
<protein>
    <recommendedName>
        <fullName evidence="1">Gfo/Idh/MocA-like oxidoreductase N-terminal domain-containing protein</fullName>
    </recommendedName>
</protein>
<organism evidence="2 3">
    <name type="scientific">Marine Group III euryarchaeote CG-Epi6</name>
    <dbReference type="NCBI Taxonomy" id="1889000"/>
    <lineage>
        <taxon>Archaea</taxon>
        <taxon>Methanobacteriati</taxon>
        <taxon>Thermoplasmatota</taxon>
        <taxon>Thermoplasmata</taxon>
        <taxon>Candidatus Thermoprofundales</taxon>
    </lineage>
</organism>
<dbReference type="GO" id="GO:0000166">
    <property type="term" value="F:nucleotide binding"/>
    <property type="evidence" value="ECO:0007669"/>
    <property type="project" value="InterPro"/>
</dbReference>
<dbReference type="InterPro" id="IPR036291">
    <property type="entry name" value="NAD(P)-bd_dom_sf"/>
</dbReference>
<reference evidence="2 3" key="1">
    <citation type="submission" date="2016-08" db="EMBL/GenBank/DDBJ databases">
        <title>New Insights into Marine Group III Euryarchaeota, from dark to light.</title>
        <authorList>
            <person name="Haro-Moreno J.M."/>
            <person name="Rodriguez-Valera F."/>
            <person name="Lopez-Garcia P."/>
            <person name="Moreira D."/>
            <person name="Martin-Cuadrado A.B."/>
        </authorList>
    </citation>
    <scope>NUCLEOTIDE SEQUENCE [LARGE SCALE GENOMIC DNA]</scope>
    <source>
        <strain evidence="2">CG-Epi6</strain>
    </source>
</reference>
<name>A0A1J5SQF6_9ARCH</name>
<dbReference type="InterPro" id="IPR000683">
    <property type="entry name" value="Gfo/Idh/MocA-like_OxRdtase_N"/>
</dbReference>
<evidence type="ECO:0000313" key="3">
    <source>
        <dbReference type="Proteomes" id="UP000183403"/>
    </source>
</evidence>
<evidence type="ECO:0000313" key="2">
    <source>
        <dbReference type="EMBL" id="OIR10203.1"/>
    </source>
</evidence>
<gene>
    <name evidence="2" type="ORF">BEU03_01055</name>
</gene>
<evidence type="ECO:0000259" key="1">
    <source>
        <dbReference type="Pfam" id="PF01408"/>
    </source>
</evidence>
<dbReference type="SUPFAM" id="SSF51735">
    <property type="entry name" value="NAD(P)-binding Rossmann-fold domains"/>
    <property type="match status" value="1"/>
</dbReference>
<dbReference type="Proteomes" id="UP000183403">
    <property type="component" value="Unassembled WGS sequence"/>
</dbReference>
<proteinExistence type="predicted"/>
<dbReference type="AlphaFoldDB" id="A0A1J5SQF6"/>
<dbReference type="Gene3D" id="3.40.50.720">
    <property type="entry name" value="NAD(P)-binding Rossmann-like Domain"/>
    <property type="match status" value="1"/>
</dbReference>
<dbReference type="Gene3D" id="3.30.360.10">
    <property type="entry name" value="Dihydrodipicolinate Reductase, domain 2"/>
    <property type="match status" value="1"/>
</dbReference>
<feature type="domain" description="Gfo/Idh/MocA-like oxidoreductase N-terminal" evidence="1">
    <location>
        <begin position="3"/>
        <end position="115"/>
    </location>
</feature>
<dbReference type="EMBL" id="MIYV01000023">
    <property type="protein sequence ID" value="OIR10203.1"/>
    <property type="molecule type" value="Genomic_DNA"/>
</dbReference>
<comment type="caution">
    <text evidence="2">The sequence shown here is derived from an EMBL/GenBank/DDBJ whole genome shotgun (WGS) entry which is preliminary data.</text>
</comment>